<keyword evidence="5 9" id="KW-0812">Transmembrane</keyword>
<proteinExistence type="inferred from homology"/>
<evidence type="ECO:0000256" key="1">
    <source>
        <dbReference type="ARBA" id="ARBA00004429"/>
    </source>
</evidence>
<evidence type="ECO:0000256" key="10">
    <source>
        <dbReference type="SAM" id="MobiDB-lite"/>
    </source>
</evidence>
<evidence type="ECO:0000256" key="3">
    <source>
        <dbReference type="ARBA" id="ARBA00022475"/>
    </source>
</evidence>
<feature type="transmembrane region" description="Helical" evidence="9">
    <location>
        <begin position="64"/>
        <end position="81"/>
    </location>
</feature>
<keyword evidence="6 9" id="KW-1133">Transmembrane helix</keyword>
<keyword evidence="13" id="KW-1185">Reference proteome</keyword>
<evidence type="ECO:0000256" key="9">
    <source>
        <dbReference type="RuleBase" id="RU369079"/>
    </source>
</evidence>
<gene>
    <name evidence="12" type="ORF">SAMN05428963_106141</name>
</gene>
<dbReference type="GO" id="GO:0015740">
    <property type="term" value="P:C4-dicarboxylate transport"/>
    <property type="evidence" value="ECO:0007669"/>
    <property type="project" value="TreeGrafter"/>
</dbReference>
<evidence type="ECO:0000256" key="5">
    <source>
        <dbReference type="ARBA" id="ARBA00022692"/>
    </source>
</evidence>
<dbReference type="PANTHER" id="PTHR35011:SF2">
    <property type="entry name" value="2,3-DIKETO-L-GULONATE TRAP TRANSPORTER SMALL PERMEASE PROTEIN YIAM"/>
    <property type="match status" value="1"/>
</dbReference>
<dbReference type="InterPro" id="IPR007387">
    <property type="entry name" value="TRAP_DctQ"/>
</dbReference>
<feature type="transmembrane region" description="Helical" evidence="9">
    <location>
        <begin position="30"/>
        <end position="52"/>
    </location>
</feature>
<comment type="subunit">
    <text evidence="9">The complex comprises the extracytoplasmic solute receptor protein and the two transmembrane proteins.</text>
</comment>
<comment type="subcellular location">
    <subcellularLocation>
        <location evidence="1 9">Cell inner membrane</location>
        <topology evidence="1 9">Multi-pass membrane protein</topology>
    </subcellularLocation>
</comment>
<dbReference type="RefSeq" id="WP_165690833.1">
    <property type="nucleotide sequence ID" value="NZ_FUXL01000006.1"/>
</dbReference>
<sequence>MTRETPDAKGAQPRDPLGRMIRLVDRTLEAFLVLLFSSLVVVVVIQVGSRYIFNNPTTWTEETARFLFIWLGLIGAAYASGGMRHLSIDLLPVLLSGVARRVLLMALELLVIGFAGAVMIRGGYSLAARTLQTGQVTPALHLPMGWIYFAVPIAGAFIVFYALMHLVRLVQDRPMVEARPGDAPMSDQTLSATLSEDAI</sequence>
<dbReference type="PANTHER" id="PTHR35011">
    <property type="entry name" value="2,3-DIKETO-L-GULONATE TRAP TRANSPORTER SMALL PERMEASE PROTEIN YIAM"/>
    <property type="match status" value="1"/>
</dbReference>
<dbReference type="GO" id="GO:0005886">
    <property type="term" value="C:plasma membrane"/>
    <property type="evidence" value="ECO:0007669"/>
    <property type="project" value="UniProtKB-SubCell"/>
</dbReference>
<evidence type="ECO:0000256" key="6">
    <source>
        <dbReference type="ARBA" id="ARBA00022989"/>
    </source>
</evidence>
<evidence type="ECO:0000313" key="12">
    <source>
        <dbReference type="EMBL" id="SKA12617.1"/>
    </source>
</evidence>
<dbReference type="STRING" id="1365950.SAMN05428963_106141"/>
<accession>A0A1T4R9L9</accession>
<comment type="function">
    <text evidence="9">Part of the tripartite ATP-independent periplasmic (TRAP) transport system.</text>
</comment>
<evidence type="ECO:0000256" key="4">
    <source>
        <dbReference type="ARBA" id="ARBA00022519"/>
    </source>
</evidence>
<dbReference type="GO" id="GO:0022857">
    <property type="term" value="F:transmembrane transporter activity"/>
    <property type="evidence" value="ECO:0007669"/>
    <property type="project" value="UniProtKB-UniRule"/>
</dbReference>
<feature type="compositionally biased region" description="Polar residues" evidence="10">
    <location>
        <begin position="186"/>
        <end position="199"/>
    </location>
</feature>
<reference evidence="12 13" key="1">
    <citation type="submission" date="2017-02" db="EMBL/GenBank/DDBJ databases">
        <authorList>
            <person name="Peterson S.W."/>
        </authorList>
    </citation>
    <scope>NUCLEOTIDE SEQUENCE [LARGE SCALE GENOMIC DNA]</scope>
    <source>
        <strain evidence="12 13">USBA 369</strain>
    </source>
</reference>
<keyword evidence="4 9" id="KW-0997">Cell inner membrane</keyword>
<evidence type="ECO:0000256" key="8">
    <source>
        <dbReference type="ARBA" id="ARBA00038436"/>
    </source>
</evidence>
<feature type="domain" description="Tripartite ATP-independent periplasmic transporters DctQ component" evidence="11">
    <location>
        <begin position="39"/>
        <end position="171"/>
    </location>
</feature>
<evidence type="ECO:0000256" key="7">
    <source>
        <dbReference type="ARBA" id="ARBA00023136"/>
    </source>
</evidence>
<feature type="region of interest" description="Disordered" evidence="10">
    <location>
        <begin position="178"/>
        <end position="199"/>
    </location>
</feature>
<evidence type="ECO:0000259" key="11">
    <source>
        <dbReference type="Pfam" id="PF04290"/>
    </source>
</evidence>
<feature type="transmembrane region" description="Helical" evidence="9">
    <location>
        <begin position="102"/>
        <end position="124"/>
    </location>
</feature>
<keyword evidence="2 9" id="KW-0813">Transport</keyword>
<name>A0A1T4R9L9_9HYPH</name>
<dbReference type="Pfam" id="PF04290">
    <property type="entry name" value="DctQ"/>
    <property type="match status" value="1"/>
</dbReference>
<organism evidence="12 13">
    <name type="scientific">Consotaella salsifontis</name>
    <dbReference type="NCBI Taxonomy" id="1365950"/>
    <lineage>
        <taxon>Bacteria</taxon>
        <taxon>Pseudomonadati</taxon>
        <taxon>Pseudomonadota</taxon>
        <taxon>Alphaproteobacteria</taxon>
        <taxon>Hyphomicrobiales</taxon>
        <taxon>Aurantimonadaceae</taxon>
        <taxon>Consotaella</taxon>
    </lineage>
</organism>
<feature type="transmembrane region" description="Helical" evidence="9">
    <location>
        <begin position="144"/>
        <end position="163"/>
    </location>
</feature>
<evidence type="ECO:0000256" key="2">
    <source>
        <dbReference type="ARBA" id="ARBA00022448"/>
    </source>
</evidence>
<evidence type="ECO:0000313" key="13">
    <source>
        <dbReference type="Proteomes" id="UP000190135"/>
    </source>
</evidence>
<dbReference type="InterPro" id="IPR055348">
    <property type="entry name" value="DctQ"/>
</dbReference>
<dbReference type="Proteomes" id="UP000190135">
    <property type="component" value="Unassembled WGS sequence"/>
</dbReference>
<keyword evidence="3" id="KW-1003">Cell membrane</keyword>
<comment type="similarity">
    <text evidence="8 9">Belongs to the TRAP transporter small permease family.</text>
</comment>
<protein>
    <recommendedName>
        <fullName evidence="9">TRAP transporter small permease protein</fullName>
    </recommendedName>
</protein>
<dbReference type="AlphaFoldDB" id="A0A1T4R9L9"/>
<dbReference type="EMBL" id="FUXL01000006">
    <property type="protein sequence ID" value="SKA12617.1"/>
    <property type="molecule type" value="Genomic_DNA"/>
</dbReference>
<keyword evidence="7 9" id="KW-0472">Membrane</keyword>